<feature type="region of interest" description="Disordered" evidence="3">
    <location>
        <begin position="465"/>
        <end position="492"/>
    </location>
</feature>
<dbReference type="EnsemblMetazoa" id="G22513.10">
    <property type="protein sequence ID" value="G22513.10:cds"/>
    <property type="gene ID" value="G22513"/>
</dbReference>
<keyword evidence="5" id="KW-1185">Reference proteome</keyword>
<evidence type="ECO:0008006" key="6">
    <source>
        <dbReference type="Google" id="ProtNLM"/>
    </source>
</evidence>
<feature type="region of interest" description="Disordered" evidence="3">
    <location>
        <begin position="378"/>
        <end position="419"/>
    </location>
</feature>
<dbReference type="Proteomes" id="UP000005408">
    <property type="component" value="Unassembled WGS sequence"/>
</dbReference>
<feature type="compositionally biased region" description="Basic and acidic residues" evidence="3">
    <location>
        <begin position="378"/>
        <end position="392"/>
    </location>
</feature>
<accession>A0A8W8K944</accession>
<organism evidence="4 5">
    <name type="scientific">Magallana gigas</name>
    <name type="common">Pacific oyster</name>
    <name type="synonym">Crassostrea gigas</name>
    <dbReference type="NCBI Taxonomy" id="29159"/>
    <lineage>
        <taxon>Eukaryota</taxon>
        <taxon>Metazoa</taxon>
        <taxon>Spiralia</taxon>
        <taxon>Lophotrochozoa</taxon>
        <taxon>Mollusca</taxon>
        <taxon>Bivalvia</taxon>
        <taxon>Autobranchia</taxon>
        <taxon>Pteriomorphia</taxon>
        <taxon>Ostreida</taxon>
        <taxon>Ostreoidea</taxon>
        <taxon>Ostreidae</taxon>
        <taxon>Magallana</taxon>
    </lineage>
</organism>
<feature type="coiled-coil region" evidence="2">
    <location>
        <begin position="4"/>
        <end position="87"/>
    </location>
</feature>
<dbReference type="PANTHER" id="PTHR32123:SF9">
    <property type="entry name" value="PROTEIN SPINDLY"/>
    <property type="match status" value="1"/>
</dbReference>
<evidence type="ECO:0000313" key="4">
    <source>
        <dbReference type="EnsemblMetazoa" id="G22513.10:cds"/>
    </source>
</evidence>
<dbReference type="GeneID" id="105318108"/>
<feature type="coiled-coil region" evidence="2">
    <location>
        <begin position="128"/>
        <end position="236"/>
    </location>
</feature>
<dbReference type="InterPro" id="IPR051149">
    <property type="entry name" value="Spindly/BICDR_Dynein_Adapter"/>
</dbReference>
<dbReference type="RefSeq" id="XP_011413344.2">
    <property type="nucleotide sequence ID" value="XM_011415042.4"/>
</dbReference>
<feature type="compositionally biased region" description="Polar residues" evidence="3">
    <location>
        <begin position="472"/>
        <end position="482"/>
    </location>
</feature>
<dbReference type="AlphaFoldDB" id="A0A8W8K944"/>
<dbReference type="OMA" id="KQHAFTK"/>
<dbReference type="PANTHER" id="PTHR32123">
    <property type="entry name" value="BICD FAMILY-LIKE CARGO ADAPTER"/>
    <property type="match status" value="1"/>
</dbReference>
<evidence type="ECO:0000256" key="1">
    <source>
        <dbReference type="ARBA" id="ARBA00023054"/>
    </source>
</evidence>
<dbReference type="OrthoDB" id="2121607at2759"/>
<proteinExistence type="predicted"/>
<keyword evidence="1 2" id="KW-0175">Coiled coil</keyword>
<evidence type="ECO:0000313" key="5">
    <source>
        <dbReference type="Proteomes" id="UP000005408"/>
    </source>
</evidence>
<dbReference type="EnsemblMetazoa" id="G22513.11">
    <property type="protein sequence ID" value="G22513.11:cds"/>
    <property type="gene ID" value="G22513"/>
</dbReference>
<sequence>MDSIEELKQEVYSLRNKLATATSQEAWYNDEIAQLQTMRKQESEIQDALKEEVIRLQRKIGILEEDVEQQKLAENNLKSQVQSLEKLMESNKTMNETLSHSIMTEDNTHLMNEMCSLQNENTQLKGEVIEIRHELQGASIEVENLKQKLANKEQELEELQCQITTYINTIEKYRTEITELNTHVDVLQMETQSQTGKGNSLFSEVEDRRVKAEKLVKKYQLSNQQLNQQNHKLKMQMFTCLGLSKEKSDDVRVGQLEMKVCQLQEENKQLLKQIQCAPKSEVVLKGDIEGILQEGEVTSGGDYVKYLLSIIKANNEEVSKLKNEVKAQKLLLLAEKDTVFSLERKQYDIESQREKSRALYLKEKLKVEELRAKYEPEKMKNDTGAKKGKLEKLPSVSENSLKEERIERKRKESSRNVTEFQLEESAVNIENQKPDSAEKRAGCEIEYKKTKSVSLSDEIKMMDSEGGVEIGSLSQRDNTESSGVCEKPVKSKGRRVTNIVKAEIPDSKVNECSPQ</sequence>
<feature type="compositionally biased region" description="Basic and acidic residues" evidence="3">
    <location>
        <begin position="400"/>
        <end position="414"/>
    </location>
</feature>
<evidence type="ECO:0000256" key="3">
    <source>
        <dbReference type="SAM" id="MobiDB-lite"/>
    </source>
</evidence>
<name>A0A8W8K944_MAGGI</name>
<reference evidence="4" key="1">
    <citation type="submission" date="2022-08" db="UniProtKB">
        <authorList>
            <consortium name="EnsemblMetazoa"/>
        </authorList>
    </citation>
    <scope>IDENTIFICATION</scope>
    <source>
        <strain evidence="4">05x7-T-G4-1.051#20</strain>
    </source>
</reference>
<evidence type="ECO:0000256" key="2">
    <source>
        <dbReference type="SAM" id="Coils"/>
    </source>
</evidence>
<dbReference type="KEGG" id="crg:105318108"/>
<protein>
    <recommendedName>
        <fullName evidence="6">Protein Spindly</fullName>
    </recommendedName>
</protein>